<feature type="compositionally biased region" description="Basic and acidic residues" evidence="3">
    <location>
        <begin position="115"/>
        <end position="128"/>
    </location>
</feature>
<dbReference type="InterPro" id="IPR039333">
    <property type="entry name" value="PYM1"/>
</dbReference>
<evidence type="ECO:0000256" key="3">
    <source>
        <dbReference type="SAM" id="MobiDB-lite"/>
    </source>
</evidence>
<evidence type="ECO:0000259" key="4">
    <source>
        <dbReference type="SMART" id="SM01273"/>
    </source>
</evidence>
<dbReference type="GO" id="GO:0003723">
    <property type="term" value="F:RNA binding"/>
    <property type="evidence" value="ECO:0007669"/>
    <property type="project" value="TreeGrafter"/>
</dbReference>
<organism evidence="5 6">
    <name type="scientific">Bemisia tabaci</name>
    <name type="common">Sweetpotato whitefly</name>
    <name type="synonym">Aleurodes tabaci</name>
    <dbReference type="NCBI Taxonomy" id="7038"/>
    <lineage>
        <taxon>Eukaryota</taxon>
        <taxon>Metazoa</taxon>
        <taxon>Ecdysozoa</taxon>
        <taxon>Arthropoda</taxon>
        <taxon>Hexapoda</taxon>
        <taxon>Insecta</taxon>
        <taxon>Pterygota</taxon>
        <taxon>Neoptera</taxon>
        <taxon>Paraneoptera</taxon>
        <taxon>Hemiptera</taxon>
        <taxon>Sternorrhyncha</taxon>
        <taxon>Aleyrodoidea</taxon>
        <taxon>Aleyrodidae</taxon>
        <taxon>Aleyrodinae</taxon>
        <taxon>Bemisia</taxon>
    </lineage>
</organism>
<gene>
    <name evidence="5" type="ORF">BEMITA_LOCUS10032</name>
</gene>
<proteinExistence type="inferred from homology"/>
<dbReference type="EMBL" id="OU963867">
    <property type="protein sequence ID" value="CAH0391414.1"/>
    <property type="molecule type" value="Genomic_DNA"/>
</dbReference>
<evidence type="ECO:0000313" key="6">
    <source>
        <dbReference type="Proteomes" id="UP001152759"/>
    </source>
</evidence>
<dbReference type="PANTHER" id="PTHR22959">
    <property type="entry name" value="PYM PROTEIN"/>
    <property type="match status" value="1"/>
</dbReference>
<dbReference type="GO" id="GO:1903259">
    <property type="term" value="P:exon-exon junction complex disassembly"/>
    <property type="evidence" value="ECO:0007669"/>
    <property type="project" value="InterPro"/>
</dbReference>
<evidence type="ECO:0000256" key="1">
    <source>
        <dbReference type="ARBA" id="ARBA00009394"/>
    </source>
</evidence>
<dbReference type="GO" id="GO:0035145">
    <property type="term" value="C:exon-exon junction complex"/>
    <property type="evidence" value="ECO:0007669"/>
    <property type="project" value="TreeGrafter"/>
</dbReference>
<dbReference type="Proteomes" id="UP001152759">
    <property type="component" value="Chromosome 6"/>
</dbReference>
<dbReference type="GO" id="GO:0005737">
    <property type="term" value="C:cytoplasm"/>
    <property type="evidence" value="ECO:0007669"/>
    <property type="project" value="TreeGrafter"/>
</dbReference>
<dbReference type="KEGG" id="btab:109038702"/>
<name>A0A9P0F675_BEMTA</name>
<dbReference type="AlphaFoldDB" id="A0A9P0F675"/>
<comment type="similarity">
    <text evidence="1">Belongs to the pym family.</text>
</comment>
<dbReference type="SMART" id="SM01273">
    <property type="entry name" value="Mago-bind"/>
    <property type="match status" value="1"/>
</dbReference>
<feature type="region of interest" description="Disordered" evidence="3">
    <location>
        <begin position="1"/>
        <end position="35"/>
    </location>
</feature>
<dbReference type="InterPro" id="IPR015362">
    <property type="entry name" value="WIBG_mago-bd"/>
</dbReference>
<reference evidence="5" key="1">
    <citation type="submission" date="2021-12" db="EMBL/GenBank/DDBJ databases">
        <authorList>
            <person name="King R."/>
        </authorList>
    </citation>
    <scope>NUCLEOTIDE SEQUENCE</scope>
</reference>
<dbReference type="InterPro" id="IPR036348">
    <property type="entry name" value="WIBG_N_sf"/>
</dbReference>
<feature type="region of interest" description="Disordered" evidence="3">
    <location>
        <begin position="64"/>
        <end position="171"/>
    </location>
</feature>
<dbReference type="PANTHER" id="PTHR22959:SF0">
    <property type="entry name" value="PARTNER OF Y14 AND MAGO"/>
    <property type="match status" value="1"/>
</dbReference>
<keyword evidence="6" id="KW-1185">Reference proteome</keyword>
<dbReference type="Pfam" id="PF09282">
    <property type="entry name" value="Mago-bind"/>
    <property type="match status" value="1"/>
</dbReference>
<evidence type="ECO:0000313" key="5">
    <source>
        <dbReference type="EMBL" id="CAH0391414.1"/>
    </source>
</evidence>
<feature type="domain" description="WIBG Mago-binding" evidence="4">
    <location>
        <begin position="20"/>
        <end position="46"/>
    </location>
</feature>
<protein>
    <recommendedName>
        <fullName evidence="2">Partner of Y14 and mago</fullName>
    </recommendedName>
</protein>
<sequence>MSQFANSKLSPHHNVVKDEKGSFIPPTQRPDGTWRKAIRVKEGYVPQDEVPLYESKGKQWASRNTQLPFGLSPVSSQQDSSKPFIPGLVITEDTPKKSKSKKKSSGSKEQSAGQGEKKNAQAKDKTASEKTNTPSPNTKSNKSKDKSGNNKKEEVPAETSAEPVDLKKKLRNVKKKLKEIEAIEEKMKTGGSKAVDADQRKKVATKAQVLQDILELQQLTLNS</sequence>
<evidence type="ECO:0000256" key="2">
    <source>
        <dbReference type="ARBA" id="ARBA00018898"/>
    </source>
</evidence>
<feature type="compositionally biased region" description="Basic and acidic residues" evidence="3">
    <location>
        <begin position="142"/>
        <end position="155"/>
    </location>
</feature>
<dbReference type="SUPFAM" id="SSF101931">
    <property type="entry name" value="Pym (Within the bgcn gene intron protein, WIBG), N-terminal domain"/>
    <property type="match status" value="1"/>
</dbReference>
<feature type="compositionally biased region" description="Polar residues" evidence="3">
    <location>
        <begin position="64"/>
        <end position="81"/>
    </location>
</feature>
<accession>A0A9P0F675</accession>
<feature type="compositionally biased region" description="Low complexity" evidence="3">
    <location>
        <begin position="130"/>
        <end position="140"/>
    </location>
</feature>